<comment type="caution">
    <text evidence="1">The sequence shown here is derived from an EMBL/GenBank/DDBJ whole genome shotgun (WGS) entry which is preliminary data.</text>
</comment>
<reference evidence="1" key="1">
    <citation type="journal article" date="2014" name="Int. J. Syst. Evol. Microbiol.">
        <title>Complete genome sequence of Corynebacterium casei LMG S-19264T (=DSM 44701T), isolated from a smear-ripened cheese.</title>
        <authorList>
            <consortium name="US DOE Joint Genome Institute (JGI-PGF)"/>
            <person name="Walter F."/>
            <person name="Albersmeier A."/>
            <person name="Kalinowski J."/>
            <person name="Ruckert C."/>
        </authorList>
    </citation>
    <scope>NUCLEOTIDE SEQUENCE</scope>
    <source>
        <strain evidence="1">JCM 3091</strain>
    </source>
</reference>
<organism evidence="1 2">
    <name type="scientific">Pilimelia terevasa</name>
    <dbReference type="NCBI Taxonomy" id="53372"/>
    <lineage>
        <taxon>Bacteria</taxon>
        <taxon>Bacillati</taxon>
        <taxon>Actinomycetota</taxon>
        <taxon>Actinomycetes</taxon>
        <taxon>Micromonosporales</taxon>
        <taxon>Micromonosporaceae</taxon>
        <taxon>Pilimelia</taxon>
    </lineage>
</organism>
<evidence type="ECO:0000313" key="2">
    <source>
        <dbReference type="Proteomes" id="UP000662200"/>
    </source>
</evidence>
<dbReference type="EMBL" id="BMQC01000008">
    <property type="protein sequence ID" value="GGK33255.1"/>
    <property type="molecule type" value="Genomic_DNA"/>
</dbReference>
<reference evidence="1" key="2">
    <citation type="submission" date="2020-09" db="EMBL/GenBank/DDBJ databases">
        <authorList>
            <person name="Sun Q."/>
            <person name="Ohkuma M."/>
        </authorList>
    </citation>
    <scope>NUCLEOTIDE SEQUENCE</scope>
    <source>
        <strain evidence="1">JCM 3091</strain>
    </source>
</reference>
<dbReference type="AlphaFoldDB" id="A0A8J3FKG6"/>
<keyword evidence="2" id="KW-1185">Reference proteome</keyword>
<protein>
    <submittedName>
        <fullName evidence="1">Uncharacterized protein</fullName>
    </submittedName>
</protein>
<sequence>MERPDPDRHRRRLRLLAELAGARAGRELPAPRRARATRVKGIIAVRRRLVG</sequence>
<accession>A0A8J3FKG6</accession>
<dbReference type="Proteomes" id="UP000662200">
    <property type="component" value="Unassembled WGS sequence"/>
</dbReference>
<evidence type="ECO:0000313" key="1">
    <source>
        <dbReference type="EMBL" id="GGK33255.1"/>
    </source>
</evidence>
<name>A0A8J3FKG6_9ACTN</name>
<gene>
    <name evidence="1" type="ORF">GCM10010124_27490</name>
</gene>
<proteinExistence type="predicted"/>